<dbReference type="RefSeq" id="WP_205741063.1">
    <property type="nucleotide sequence ID" value="NZ_PYGE01000025.1"/>
</dbReference>
<dbReference type="InterPro" id="IPR023302">
    <property type="entry name" value="Pept_S9A_N"/>
</dbReference>
<keyword evidence="4" id="KW-0645">Protease</keyword>
<evidence type="ECO:0000256" key="6">
    <source>
        <dbReference type="ARBA" id="ARBA00022825"/>
    </source>
</evidence>
<evidence type="ECO:0000256" key="4">
    <source>
        <dbReference type="ARBA" id="ARBA00022670"/>
    </source>
</evidence>
<dbReference type="InterPro" id="IPR029058">
    <property type="entry name" value="AB_hydrolase_fold"/>
</dbReference>
<dbReference type="AlphaFoldDB" id="A0A2P8DHH6"/>
<dbReference type="GO" id="GO:0004252">
    <property type="term" value="F:serine-type endopeptidase activity"/>
    <property type="evidence" value="ECO:0007669"/>
    <property type="project" value="UniProtKB-EC"/>
</dbReference>
<dbReference type="PANTHER" id="PTHR42881:SF2">
    <property type="entry name" value="PROLYL ENDOPEPTIDASE"/>
    <property type="match status" value="1"/>
</dbReference>
<dbReference type="SUPFAM" id="SSF53474">
    <property type="entry name" value="alpha/beta-Hydrolases"/>
    <property type="match status" value="1"/>
</dbReference>
<dbReference type="SUPFAM" id="SSF50993">
    <property type="entry name" value="Peptidase/esterase 'gauge' domain"/>
    <property type="match status" value="1"/>
</dbReference>
<proteinExistence type="inferred from homology"/>
<dbReference type="Proteomes" id="UP000243528">
    <property type="component" value="Unassembled WGS sequence"/>
</dbReference>
<dbReference type="PRINTS" id="PR00862">
    <property type="entry name" value="PROLIGOPTASE"/>
</dbReference>
<dbReference type="Pfam" id="PF00326">
    <property type="entry name" value="Peptidase_S9"/>
    <property type="match status" value="1"/>
</dbReference>
<keyword evidence="6" id="KW-0720">Serine protease</keyword>
<dbReference type="InterPro" id="IPR051167">
    <property type="entry name" value="Prolyl_oligopep/macrocyclase"/>
</dbReference>
<accession>A0A2P8DHH6</accession>
<keyword evidence="5" id="KW-0378">Hydrolase</keyword>
<dbReference type="InterPro" id="IPR001375">
    <property type="entry name" value="Peptidase_S9_cat"/>
</dbReference>
<dbReference type="EMBL" id="PYGE01000025">
    <property type="protein sequence ID" value="PSK96629.1"/>
    <property type="molecule type" value="Genomic_DNA"/>
</dbReference>
<dbReference type="Gene3D" id="2.130.10.120">
    <property type="entry name" value="Prolyl oligopeptidase, N-terminal domain"/>
    <property type="match status" value="1"/>
</dbReference>
<keyword evidence="11" id="KW-1185">Reference proteome</keyword>
<comment type="catalytic activity">
    <reaction evidence="1">
        <text>Hydrolysis of Pro-|-Xaa &gt;&gt; Ala-|-Xaa in oligopeptides.</text>
        <dbReference type="EC" id="3.4.21.26"/>
    </reaction>
</comment>
<evidence type="ECO:0000256" key="1">
    <source>
        <dbReference type="ARBA" id="ARBA00001070"/>
    </source>
</evidence>
<evidence type="ECO:0000256" key="5">
    <source>
        <dbReference type="ARBA" id="ARBA00022801"/>
    </source>
</evidence>
<evidence type="ECO:0000259" key="8">
    <source>
        <dbReference type="Pfam" id="PF00326"/>
    </source>
</evidence>
<dbReference type="PANTHER" id="PTHR42881">
    <property type="entry name" value="PROLYL ENDOPEPTIDASE"/>
    <property type="match status" value="1"/>
</dbReference>
<gene>
    <name evidence="10" type="ORF">CLV30_1259</name>
</gene>
<evidence type="ECO:0000256" key="3">
    <source>
        <dbReference type="ARBA" id="ARBA00011897"/>
    </source>
</evidence>
<comment type="similarity">
    <text evidence="2">Belongs to the peptidase S9A family.</text>
</comment>
<evidence type="ECO:0000313" key="11">
    <source>
        <dbReference type="Proteomes" id="UP000243528"/>
    </source>
</evidence>
<reference evidence="10 11" key="1">
    <citation type="submission" date="2018-03" db="EMBL/GenBank/DDBJ databases">
        <title>Genomic Encyclopedia of Archaeal and Bacterial Type Strains, Phase II (KMG-II): from individual species to whole genera.</title>
        <authorList>
            <person name="Goeker M."/>
        </authorList>
    </citation>
    <scope>NUCLEOTIDE SEQUENCE [LARGE SCALE GENOMIC DNA]</scope>
    <source>
        <strain evidence="10 11">DSM 45211</strain>
    </source>
</reference>
<comment type="caution">
    <text evidence="10">The sequence shown here is derived from an EMBL/GenBank/DDBJ whole genome shotgun (WGS) entry which is preliminary data.</text>
</comment>
<name>A0A2P8DHH6_9ACTN</name>
<dbReference type="EC" id="3.4.21.26" evidence="3"/>
<dbReference type="GO" id="GO:0006508">
    <property type="term" value="P:proteolysis"/>
    <property type="evidence" value="ECO:0007669"/>
    <property type="project" value="UniProtKB-KW"/>
</dbReference>
<dbReference type="InterPro" id="IPR002471">
    <property type="entry name" value="Pept_S9_AS"/>
</dbReference>
<dbReference type="PROSITE" id="PS00708">
    <property type="entry name" value="PRO_ENDOPEP_SER"/>
    <property type="match status" value="1"/>
</dbReference>
<dbReference type="Pfam" id="PF02897">
    <property type="entry name" value="Peptidase_S9_N"/>
    <property type="match status" value="1"/>
</dbReference>
<dbReference type="GO" id="GO:0070012">
    <property type="term" value="F:oligopeptidase activity"/>
    <property type="evidence" value="ECO:0007669"/>
    <property type="project" value="TreeGrafter"/>
</dbReference>
<feature type="region of interest" description="Disordered" evidence="7">
    <location>
        <begin position="1"/>
        <end position="22"/>
    </location>
</feature>
<evidence type="ECO:0000256" key="7">
    <source>
        <dbReference type="SAM" id="MobiDB-lite"/>
    </source>
</evidence>
<feature type="domain" description="Peptidase S9 prolyl oligopeptidase catalytic" evidence="8">
    <location>
        <begin position="488"/>
        <end position="703"/>
    </location>
</feature>
<evidence type="ECO:0000256" key="2">
    <source>
        <dbReference type="ARBA" id="ARBA00005228"/>
    </source>
</evidence>
<evidence type="ECO:0000259" key="9">
    <source>
        <dbReference type="Pfam" id="PF02897"/>
    </source>
</evidence>
<organism evidence="10 11">
    <name type="scientific">Haloactinopolyspora alba</name>
    <dbReference type="NCBI Taxonomy" id="648780"/>
    <lineage>
        <taxon>Bacteria</taxon>
        <taxon>Bacillati</taxon>
        <taxon>Actinomycetota</taxon>
        <taxon>Actinomycetes</taxon>
        <taxon>Jiangellales</taxon>
        <taxon>Jiangellaceae</taxon>
        <taxon>Haloactinopolyspora</taxon>
    </lineage>
</organism>
<protein>
    <recommendedName>
        <fullName evidence="3">prolyl oligopeptidase</fullName>
        <ecNumber evidence="3">3.4.21.26</ecNumber>
    </recommendedName>
</protein>
<dbReference type="GO" id="GO:0005829">
    <property type="term" value="C:cytosol"/>
    <property type="evidence" value="ECO:0007669"/>
    <property type="project" value="TreeGrafter"/>
</dbReference>
<evidence type="ECO:0000313" key="10">
    <source>
        <dbReference type="EMBL" id="PSK96629.1"/>
    </source>
</evidence>
<sequence>MVSERSISALTYPPAPRGDDADILHGHTVPDPFRTLEDPEAAATQAWSQAQDVLLNEHRARWSSRDRFHDRLGELLRAGSVGTPVWRGDRAFHTRRLPDQEHAVLLTIDPDGTERVLVDPVAIDPGGTTTLDTWQPSKEGDLLAYQLSEGGTEESSIRVLDVATGEIVDGPIDRIRVSPLAWLPGGKGFYYVRRQPPGSVPEDERQYHRRVRLHRLGTDPEADVEIFGSGRDKTDFYGVSVSHDGRWLIVTAAQGTSPRNDAWIADLEASPIDEPALRPVVTGLDARTALRIGRDGRLYVSTDLDAPRRRLAVTDPATPAPEHWRDLLPEDPTAVFDGFALLDGPELDRPVVLAARTRHAVAELTAHDLATGAALHTIELPGLGSIGGLSERPEGGHESWFGYTDHTTPPVVLHYDARTGAVSTWARSPGAVDVPAVRSTQVAYRSKDGTEVRMIVISPAAETADSTGPRPTVLYGYGGFDISMTPAYSATILAWVESGGVWAVANLRGGSEEGEQWHRAGMRQNKQNVFDDFHAAAEYLVEQGWTTHEHLAVSGGSNGGLLVGAALTQRPELYRAVVCSAPLLDMVRYERFGLGRLWSDEYGTADDVTEFGWLYGYSPYHHVHGGVTYPAVLFTVFDGDTRVDPLHARKMAALLQASTAGDSETRPVLVRAEGDVGHSARAVSRTVDLTADQLGFLAATLGSDPA</sequence>
<dbReference type="Gene3D" id="3.40.50.1820">
    <property type="entry name" value="alpha/beta hydrolase"/>
    <property type="match status" value="1"/>
</dbReference>
<dbReference type="InterPro" id="IPR002470">
    <property type="entry name" value="Peptidase_S9A"/>
</dbReference>
<feature type="domain" description="Peptidase S9A N-terminal" evidence="9">
    <location>
        <begin position="13"/>
        <end position="426"/>
    </location>
</feature>